<dbReference type="Pfam" id="PF02518">
    <property type="entry name" value="HATPase_c"/>
    <property type="match status" value="1"/>
</dbReference>
<keyword evidence="4" id="KW-0808">Transferase</keyword>
<dbReference type="InterPro" id="IPR050482">
    <property type="entry name" value="Sensor_HK_TwoCompSys"/>
</dbReference>
<feature type="transmembrane region" description="Helical" evidence="9">
    <location>
        <begin position="281"/>
        <end position="301"/>
    </location>
</feature>
<evidence type="ECO:0000256" key="8">
    <source>
        <dbReference type="ARBA" id="ARBA00023012"/>
    </source>
</evidence>
<comment type="caution">
    <text evidence="11">The sequence shown here is derived from an EMBL/GenBank/DDBJ whole genome shotgun (WGS) entry which is preliminary data.</text>
</comment>
<dbReference type="InterPro" id="IPR011712">
    <property type="entry name" value="Sig_transdc_His_kin_sub3_dim/P"/>
</dbReference>
<evidence type="ECO:0000256" key="7">
    <source>
        <dbReference type="ARBA" id="ARBA00022840"/>
    </source>
</evidence>
<dbReference type="SUPFAM" id="SSF55874">
    <property type="entry name" value="ATPase domain of HSP90 chaperone/DNA topoisomerase II/histidine kinase"/>
    <property type="match status" value="1"/>
</dbReference>
<dbReference type="Gene3D" id="3.30.565.10">
    <property type="entry name" value="Histidine kinase-like ATPase, C-terminal domain"/>
    <property type="match status" value="1"/>
</dbReference>
<feature type="transmembrane region" description="Helical" evidence="9">
    <location>
        <begin position="226"/>
        <end position="247"/>
    </location>
</feature>
<dbReference type="InterPro" id="IPR036890">
    <property type="entry name" value="HATPase_C_sf"/>
</dbReference>
<name>A0ABS2CHN6_9MICO</name>
<comment type="catalytic activity">
    <reaction evidence="1">
        <text>ATP + protein L-histidine = ADP + protein N-phospho-L-histidine.</text>
        <dbReference type="EC" id="2.7.13.3"/>
    </reaction>
</comment>
<keyword evidence="12" id="KW-1185">Reference proteome</keyword>
<evidence type="ECO:0000313" key="12">
    <source>
        <dbReference type="Proteomes" id="UP001430172"/>
    </source>
</evidence>
<dbReference type="Pfam" id="PF07730">
    <property type="entry name" value="HisKA_3"/>
    <property type="match status" value="1"/>
</dbReference>
<dbReference type="InterPro" id="IPR003594">
    <property type="entry name" value="HATPase_dom"/>
</dbReference>
<dbReference type="RefSeq" id="WP_204129757.1">
    <property type="nucleotide sequence ID" value="NZ_JAFDVD010000003.1"/>
</dbReference>
<keyword evidence="6" id="KW-0418">Kinase</keyword>
<dbReference type="EC" id="2.7.13.3" evidence="2"/>
<evidence type="ECO:0000256" key="4">
    <source>
        <dbReference type="ARBA" id="ARBA00022679"/>
    </source>
</evidence>
<dbReference type="PANTHER" id="PTHR24421">
    <property type="entry name" value="NITRATE/NITRITE SENSOR PROTEIN NARX-RELATED"/>
    <property type="match status" value="1"/>
</dbReference>
<dbReference type="Proteomes" id="UP001430172">
    <property type="component" value="Unassembled WGS sequence"/>
</dbReference>
<protein>
    <recommendedName>
        <fullName evidence="2">histidine kinase</fullName>
        <ecNumber evidence="2">2.7.13.3</ecNumber>
    </recommendedName>
</protein>
<gene>
    <name evidence="11" type="ORF">JQN70_02730</name>
</gene>
<dbReference type="EMBL" id="JAFDVD010000003">
    <property type="protein sequence ID" value="MBM6399295.1"/>
    <property type="molecule type" value="Genomic_DNA"/>
</dbReference>
<dbReference type="SMART" id="SM00387">
    <property type="entry name" value="HATPase_c"/>
    <property type="match status" value="1"/>
</dbReference>
<evidence type="ECO:0000256" key="2">
    <source>
        <dbReference type="ARBA" id="ARBA00012438"/>
    </source>
</evidence>
<feature type="domain" description="Histidine kinase/HSP90-like ATPase" evidence="10">
    <location>
        <begin position="427"/>
        <end position="519"/>
    </location>
</feature>
<keyword evidence="3" id="KW-0597">Phosphoprotein</keyword>
<sequence>MRPTRGDLVTAAVCACVAAVLAVVGRYGVAELVFFTVMLGALAFTVRSGVRAWRRERAARRDAAALARVRPEQVAADAVREERQRLSHDIAAELRTMLRAVGEEAARVEDPAVAARRIHRQARLASTELRRLLGLLRTLEVEPAADAAADDDVTPRRPPGRDLALGAGSGALALVESLTYPRAEGLGTDPLAVAVTVAVATTVAGRTRSPVGAAVTAALLTGAGSVSGHALVGGFWMLLTLTGLVWATVAPPGTSPRRTGAGVLLAGVVCAAAWRDDHGNAVVTTAVVATVVAVGVAVRVARSRAERSDRVAAGLRADLDEATSAALDADRAAFAREIHDAVSHAVGLIAVQAGAAEVSAAADPEAARRSLRLVADAAADALADLDRLDPDAERGRRSAADLVALVDRIRAAGTPVATVGLDVVPPAHADVVYRVVQEALTNVVRHGAGASARVCVDVSGPGTTVTVSDEGPGRSPSARRGFGLVGLGERVRHAGGRLHTGTGSGGTGFVVEATLPRSRAEVA</sequence>
<keyword evidence="9" id="KW-0812">Transmembrane</keyword>
<dbReference type="Gene3D" id="1.20.5.1930">
    <property type="match status" value="1"/>
</dbReference>
<evidence type="ECO:0000259" key="10">
    <source>
        <dbReference type="SMART" id="SM00387"/>
    </source>
</evidence>
<feature type="transmembrane region" description="Helical" evidence="9">
    <location>
        <begin position="32"/>
        <end position="50"/>
    </location>
</feature>
<evidence type="ECO:0000256" key="6">
    <source>
        <dbReference type="ARBA" id="ARBA00022777"/>
    </source>
</evidence>
<keyword evidence="5" id="KW-0547">Nucleotide-binding</keyword>
<organism evidence="11 12">
    <name type="scientific">Phycicoccus sonneratiae</name>
    <dbReference type="NCBI Taxonomy" id="2807628"/>
    <lineage>
        <taxon>Bacteria</taxon>
        <taxon>Bacillati</taxon>
        <taxon>Actinomycetota</taxon>
        <taxon>Actinomycetes</taxon>
        <taxon>Micrococcales</taxon>
        <taxon>Intrasporangiaceae</taxon>
        <taxon>Phycicoccus</taxon>
    </lineage>
</organism>
<dbReference type="CDD" id="cd16917">
    <property type="entry name" value="HATPase_UhpB-NarQ-NarX-like"/>
    <property type="match status" value="1"/>
</dbReference>
<accession>A0ABS2CHN6</accession>
<evidence type="ECO:0000256" key="1">
    <source>
        <dbReference type="ARBA" id="ARBA00000085"/>
    </source>
</evidence>
<keyword evidence="9" id="KW-1133">Transmembrane helix</keyword>
<evidence type="ECO:0000313" key="11">
    <source>
        <dbReference type="EMBL" id="MBM6399295.1"/>
    </source>
</evidence>
<keyword evidence="8" id="KW-0902">Two-component regulatory system</keyword>
<reference evidence="11" key="1">
    <citation type="submission" date="2021-02" db="EMBL/GenBank/DDBJ databases">
        <title>Phycicoccus sp. MQZ13P-5T, whole genome shotgun sequence.</title>
        <authorList>
            <person name="Tuo L."/>
        </authorList>
    </citation>
    <scope>NUCLEOTIDE SEQUENCE</scope>
    <source>
        <strain evidence="11">MQZ13P-5</strain>
    </source>
</reference>
<evidence type="ECO:0000256" key="9">
    <source>
        <dbReference type="SAM" id="Phobius"/>
    </source>
</evidence>
<evidence type="ECO:0000256" key="3">
    <source>
        <dbReference type="ARBA" id="ARBA00022553"/>
    </source>
</evidence>
<proteinExistence type="predicted"/>
<keyword evidence="9" id="KW-0472">Membrane</keyword>
<evidence type="ECO:0000256" key="5">
    <source>
        <dbReference type="ARBA" id="ARBA00022741"/>
    </source>
</evidence>
<keyword evidence="7" id="KW-0067">ATP-binding</keyword>
<dbReference type="PANTHER" id="PTHR24421:SF10">
    <property type="entry name" value="NITRATE_NITRITE SENSOR PROTEIN NARQ"/>
    <property type="match status" value="1"/>
</dbReference>